<dbReference type="Proteomes" id="UP001297370">
    <property type="component" value="Unassembled WGS sequence"/>
</dbReference>
<evidence type="ECO:0000256" key="4">
    <source>
        <dbReference type="ARBA" id="ARBA00022679"/>
    </source>
</evidence>
<dbReference type="GO" id="GO:0005737">
    <property type="term" value="C:cytoplasm"/>
    <property type="evidence" value="ECO:0007669"/>
    <property type="project" value="UniProtKB-SubCell"/>
</dbReference>
<dbReference type="PANTHER" id="PTHR45008:SF1">
    <property type="entry name" value="PTS SYSTEM GLUCOSE-SPECIFIC EIIA COMPONENT"/>
    <property type="match status" value="1"/>
</dbReference>
<gene>
    <name evidence="8" type="ORF">LIQ08_19955</name>
</gene>
<dbReference type="Gene3D" id="2.70.70.10">
    <property type="entry name" value="Glucose Permease (Domain IIA)"/>
    <property type="match status" value="1"/>
</dbReference>
<evidence type="ECO:0000256" key="6">
    <source>
        <dbReference type="ARBA" id="ARBA00022777"/>
    </source>
</evidence>
<comment type="subcellular location">
    <subcellularLocation>
        <location evidence="1">Cytoplasm</location>
    </subcellularLocation>
</comment>
<evidence type="ECO:0000256" key="1">
    <source>
        <dbReference type="ARBA" id="ARBA00004496"/>
    </source>
</evidence>
<protein>
    <submittedName>
        <fullName evidence="8">PTS glucose transporter subunit IIA</fullName>
    </submittedName>
</protein>
<keyword evidence="4" id="KW-0808">Transferase</keyword>
<dbReference type="InterPro" id="IPR011055">
    <property type="entry name" value="Dup_hybrid_motif"/>
</dbReference>
<dbReference type="RefSeq" id="WP_226982384.1">
    <property type="nucleotide sequence ID" value="NZ_JAJBOM010000271.1"/>
</dbReference>
<evidence type="ECO:0000256" key="3">
    <source>
        <dbReference type="ARBA" id="ARBA00022597"/>
    </source>
</evidence>
<dbReference type="InterPro" id="IPR001127">
    <property type="entry name" value="PTS_EIIA_1_perm"/>
</dbReference>
<keyword evidence="2" id="KW-0813">Transport</keyword>
<keyword evidence="3 8" id="KW-0762">Sugar transport</keyword>
<dbReference type="PANTHER" id="PTHR45008">
    <property type="entry name" value="PTS SYSTEM GLUCOSE-SPECIFIC EIIA COMPONENT"/>
    <property type="match status" value="1"/>
</dbReference>
<feature type="non-terminal residue" evidence="8">
    <location>
        <position position="1"/>
    </location>
</feature>
<dbReference type="Pfam" id="PF00358">
    <property type="entry name" value="PTS_EIIA_1"/>
    <property type="match status" value="1"/>
</dbReference>
<name>A0AAJ1BA48_MEDGN</name>
<dbReference type="GO" id="GO:0009401">
    <property type="term" value="P:phosphoenolpyruvate-dependent sugar phosphotransferase system"/>
    <property type="evidence" value="ECO:0007669"/>
    <property type="project" value="UniProtKB-KW"/>
</dbReference>
<feature type="domain" description="PTS EIIA type-1" evidence="7">
    <location>
        <begin position="20"/>
        <end position="70"/>
    </location>
</feature>
<dbReference type="GO" id="GO:0016301">
    <property type="term" value="F:kinase activity"/>
    <property type="evidence" value="ECO:0007669"/>
    <property type="project" value="UniProtKB-KW"/>
</dbReference>
<dbReference type="SUPFAM" id="SSF51261">
    <property type="entry name" value="Duplicated hybrid motif"/>
    <property type="match status" value="1"/>
</dbReference>
<evidence type="ECO:0000313" key="9">
    <source>
        <dbReference type="Proteomes" id="UP001297370"/>
    </source>
</evidence>
<dbReference type="AlphaFoldDB" id="A0AAJ1BA48"/>
<evidence type="ECO:0000256" key="2">
    <source>
        <dbReference type="ARBA" id="ARBA00022448"/>
    </source>
</evidence>
<dbReference type="InterPro" id="IPR050890">
    <property type="entry name" value="PTS_EIIA_component"/>
</dbReference>
<sequence length="70" mass="7620">VKIMGLFNKWKKKVEVEPYRISAPVAGKVIDIKDTNDQVFNSEALGKGVGIIASEKQITAPIGGQIVSFF</sequence>
<keyword evidence="6" id="KW-0418">Kinase</keyword>
<evidence type="ECO:0000256" key="5">
    <source>
        <dbReference type="ARBA" id="ARBA00022683"/>
    </source>
</evidence>
<evidence type="ECO:0000313" key="8">
    <source>
        <dbReference type="EMBL" id="MCB5621373.1"/>
    </source>
</evidence>
<comment type="caution">
    <text evidence="8">The sequence shown here is derived from an EMBL/GenBank/DDBJ whole genome shotgun (WGS) entry which is preliminary data.</text>
</comment>
<dbReference type="EMBL" id="JAJBOM010000271">
    <property type="protein sequence ID" value="MCB5621373.1"/>
    <property type="molecule type" value="Genomic_DNA"/>
</dbReference>
<evidence type="ECO:0000259" key="7">
    <source>
        <dbReference type="Pfam" id="PF00358"/>
    </source>
</evidence>
<keyword evidence="5" id="KW-0598">Phosphotransferase system</keyword>
<organism evidence="8 9">
    <name type="scientific">Mediterraneibacter gnavus</name>
    <name type="common">Ruminococcus gnavus</name>
    <dbReference type="NCBI Taxonomy" id="33038"/>
    <lineage>
        <taxon>Bacteria</taxon>
        <taxon>Bacillati</taxon>
        <taxon>Bacillota</taxon>
        <taxon>Clostridia</taxon>
        <taxon>Lachnospirales</taxon>
        <taxon>Lachnospiraceae</taxon>
        <taxon>Mediterraneibacter</taxon>
    </lineage>
</organism>
<reference evidence="8" key="1">
    <citation type="submission" date="2021-10" db="EMBL/GenBank/DDBJ databases">
        <title>Collection of gut derived symbiotic bacterial strains cultured from healthy donors.</title>
        <authorList>
            <person name="Lin H."/>
            <person name="Littmann E."/>
            <person name="Claire K."/>
            <person name="Pamer E."/>
        </authorList>
    </citation>
    <scope>NUCLEOTIDE SEQUENCE</scope>
    <source>
        <strain evidence="8">MSK.23.18</strain>
    </source>
</reference>
<accession>A0AAJ1BA48</accession>
<proteinExistence type="predicted"/>
<feature type="non-terminal residue" evidence="8">
    <location>
        <position position="70"/>
    </location>
</feature>